<proteinExistence type="predicted"/>
<gene>
    <name evidence="2" type="ORF">HG537_0H01930</name>
</gene>
<dbReference type="InterPro" id="IPR036397">
    <property type="entry name" value="RNaseH_sf"/>
</dbReference>
<feature type="region of interest" description="Disordered" evidence="1">
    <location>
        <begin position="425"/>
        <end position="463"/>
    </location>
</feature>
<dbReference type="Proteomes" id="UP000510647">
    <property type="component" value="Chromosome 8"/>
</dbReference>
<evidence type="ECO:0000256" key="1">
    <source>
        <dbReference type="SAM" id="MobiDB-lite"/>
    </source>
</evidence>
<dbReference type="Gene3D" id="3.30.420.10">
    <property type="entry name" value="Ribonuclease H-like superfamily/Ribonuclease H"/>
    <property type="match status" value="1"/>
</dbReference>
<feature type="compositionally biased region" description="Basic and acidic residues" evidence="1">
    <location>
        <begin position="428"/>
        <end position="451"/>
    </location>
</feature>
<reference evidence="2 3" key="1">
    <citation type="submission" date="2020-06" db="EMBL/GenBank/DDBJ databases">
        <title>The yeast mating-type switching endonuclease HO is a domesticated member of an unorthodox homing genetic element family.</title>
        <authorList>
            <person name="Coughlan A.Y."/>
            <person name="Lombardi L."/>
            <person name="Braun-Galleani S."/>
            <person name="Martos A.R."/>
            <person name="Galeote V."/>
            <person name="Bigey F."/>
            <person name="Dequin S."/>
            <person name="Byrne K.P."/>
            <person name="Wolfe K.H."/>
        </authorList>
    </citation>
    <scope>NUCLEOTIDE SEQUENCE [LARGE SCALE GENOMIC DNA]</scope>
    <source>
        <strain evidence="2 3">CBS2947</strain>
    </source>
</reference>
<feature type="compositionally biased region" description="Polar residues" evidence="1">
    <location>
        <begin position="453"/>
        <end position="462"/>
    </location>
</feature>
<accession>A0A7H9HYC7</accession>
<dbReference type="AlphaFoldDB" id="A0A7H9HYC7"/>
<protein>
    <submittedName>
        <fullName evidence="2">Uncharacterized protein</fullName>
    </submittedName>
</protein>
<evidence type="ECO:0000313" key="2">
    <source>
        <dbReference type="EMBL" id="QLQ82431.1"/>
    </source>
</evidence>
<keyword evidence="3" id="KW-1185">Reference proteome</keyword>
<sequence length="483" mass="56306">MVVERLSRLGRRNVLFDELEQDLEDEILDDSLEDDTKPQFLFPTIGESYKLYNHSYMSMGLLERGERDFIKFQESINGQVLQPIYELIRNDNLTPETLVSHSDKWSRDNAEFKCMALKRRYYVDKEGIVRDRRKKNRIVCEPVCMFDLLMCGHLMNDHMSYRQIHAHLNEVYSNITREFAHLAVRYCSVCNPDRTLKPIEKYRHKNMFKGLLPLERVHFEIFQPFDGEIIAKRYSHVLYCRDYVTRFIWLLPLKSTKFKHILTAISGFLLSMIRLPVYLESSTLGKRDLFDICEYMCGEYGIKLGLGVNNSSQFHANGVRRIKKLLNEHKDDCLSDWNNCLKCGPHYLNRIHNTLAVGIPSDLLYSCDLKRSREFSLKQEKVIDESSADNVVHVKKGLIYLESEEAQYIDEGESDIEGEDISDCEQSVAHDDRVENSPAREQDQPMDDVHPSSEISEPSTSFYDELISPSRKRLKLASKVETA</sequence>
<dbReference type="EMBL" id="CP059274">
    <property type="protein sequence ID" value="QLQ82431.1"/>
    <property type="molecule type" value="Genomic_DNA"/>
</dbReference>
<dbReference type="GO" id="GO:0003676">
    <property type="term" value="F:nucleic acid binding"/>
    <property type="evidence" value="ECO:0007669"/>
    <property type="project" value="InterPro"/>
</dbReference>
<name>A0A7H9HYC7_9SACH</name>
<evidence type="ECO:0000313" key="3">
    <source>
        <dbReference type="Proteomes" id="UP000510647"/>
    </source>
</evidence>
<organism evidence="2 3">
    <name type="scientific">Torulaspora globosa</name>
    <dbReference type="NCBI Taxonomy" id="48254"/>
    <lineage>
        <taxon>Eukaryota</taxon>
        <taxon>Fungi</taxon>
        <taxon>Dikarya</taxon>
        <taxon>Ascomycota</taxon>
        <taxon>Saccharomycotina</taxon>
        <taxon>Saccharomycetes</taxon>
        <taxon>Saccharomycetales</taxon>
        <taxon>Saccharomycetaceae</taxon>
        <taxon>Torulaspora</taxon>
    </lineage>
</organism>
<dbReference type="OrthoDB" id="3863715at2759"/>